<protein>
    <submittedName>
        <fullName evidence="2">SH3 domain-binding glutamic acid-rich-like protein 3</fullName>
    </submittedName>
</protein>
<dbReference type="Gene3D" id="3.40.30.10">
    <property type="entry name" value="Glutaredoxin"/>
    <property type="match status" value="1"/>
</dbReference>
<dbReference type="Pfam" id="PF04908">
    <property type="entry name" value="SH3BGR"/>
    <property type="match status" value="1"/>
</dbReference>
<dbReference type="InterPro" id="IPR036249">
    <property type="entry name" value="Thioredoxin-like_sf"/>
</dbReference>
<proteinExistence type="evidence at transcript level"/>
<dbReference type="EMBL" id="LR790179">
    <property type="protein sequence ID" value="CAB3266041.1"/>
    <property type="molecule type" value="mRNA"/>
</dbReference>
<accession>A0A6F9DS93</accession>
<dbReference type="InterPro" id="IPR051033">
    <property type="entry name" value="SH3BGR"/>
</dbReference>
<sequence length="93" mass="10515">MSEGLTAYFSSVSSNMKIKKNQQHIQMILSSKKVQFEIVDVSKDPETLQKMRKLSGNTTALPPQLFKGDKYLGDYEAFFEAVESETLDTFIEG</sequence>
<comment type="similarity">
    <text evidence="1">Belongs to the SH3BGR family.</text>
</comment>
<organism evidence="2">
    <name type="scientific">Phallusia mammillata</name>
    <dbReference type="NCBI Taxonomy" id="59560"/>
    <lineage>
        <taxon>Eukaryota</taxon>
        <taxon>Metazoa</taxon>
        <taxon>Chordata</taxon>
        <taxon>Tunicata</taxon>
        <taxon>Ascidiacea</taxon>
        <taxon>Phlebobranchia</taxon>
        <taxon>Ascidiidae</taxon>
        <taxon>Phallusia</taxon>
    </lineage>
</organism>
<dbReference type="InterPro" id="IPR006993">
    <property type="entry name" value="Glut_rich_SH3-bd"/>
</dbReference>
<dbReference type="PROSITE" id="PS51354">
    <property type="entry name" value="GLUTAREDOXIN_2"/>
    <property type="match status" value="1"/>
</dbReference>
<evidence type="ECO:0000313" key="2">
    <source>
        <dbReference type="EMBL" id="CAB3266041.1"/>
    </source>
</evidence>
<dbReference type="PANTHER" id="PTHR12232">
    <property type="entry name" value="SH3 DOMAIN-BINDING GLUTAMIC ACID-RICH-LIKE PROTEIN"/>
    <property type="match status" value="1"/>
</dbReference>
<gene>
    <name evidence="2" type="primary">Sh3bgrl3</name>
</gene>
<dbReference type="AlphaFoldDB" id="A0A6F9DS93"/>
<name>A0A6F9DS93_9ASCI</name>
<dbReference type="GO" id="GO:0005737">
    <property type="term" value="C:cytoplasm"/>
    <property type="evidence" value="ECO:0007669"/>
    <property type="project" value="TreeGrafter"/>
</dbReference>
<dbReference type="PANTHER" id="PTHR12232:SF15">
    <property type="entry name" value="SH3 DOMAIN-BINDING GLUTAMIC ACID-RICH PROTEIN HOMOLOG"/>
    <property type="match status" value="1"/>
</dbReference>
<evidence type="ECO:0000256" key="1">
    <source>
        <dbReference type="ARBA" id="ARBA00007764"/>
    </source>
</evidence>
<dbReference type="SUPFAM" id="SSF52833">
    <property type="entry name" value="Thioredoxin-like"/>
    <property type="match status" value="1"/>
</dbReference>
<reference evidence="2" key="1">
    <citation type="submission" date="2020-04" db="EMBL/GenBank/DDBJ databases">
        <authorList>
            <person name="Neveu A P."/>
        </authorList>
    </citation>
    <scope>NUCLEOTIDE SEQUENCE</scope>
    <source>
        <tissue evidence="2">Whole embryo</tissue>
    </source>
</reference>